<evidence type="ECO:0000313" key="8">
    <source>
        <dbReference type="Proteomes" id="UP000294614"/>
    </source>
</evidence>
<dbReference type="PANTHER" id="PTHR23264">
    <property type="entry name" value="NUCLEOTIDE-BINDING PROTEIN NBP35 YEAST -RELATED"/>
    <property type="match status" value="1"/>
</dbReference>
<proteinExistence type="inferred from homology"/>
<dbReference type="InterPro" id="IPR000808">
    <property type="entry name" value="Mrp-like_CS"/>
</dbReference>
<evidence type="ECO:0000256" key="2">
    <source>
        <dbReference type="ARBA" id="ARBA00022741"/>
    </source>
</evidence>
<dbReference type="GO" id="GO:0005524">
    <property type="term" value="F:ATP binding"/>
    <property type="evidence" value="ECO:0007669"/>
    <property type="project" value="UniProtKB-UniRule"/>
</dbReference>
<dbReference type="EMBL" id="SMGG01000003">
    <property type="protein sequence ID" value="TCK61553.1"/>
    <property type="molecule type" value="Genomic_DNA"/>
</dbReference>
<keyword evidence="6" id="KW-0378">Hydrolase</keyword>
<comment type="caution">
    <text evidence="7">The sequence shown here is derived from an EMBL/GenBank/DDBJ whole genome shotgun (WGS) entry which is preliminary data.</text>
</comment>
<dbReference type="Gene3D" id="3.40.50.300">
    <property type="entry name" value="P-loop containing nucleotide triphosphate hydrolases"/>
    <property type="match status" value="1"/>
</dbReference>
<gene>
    <name evidence="7" type="ORF">C8D98_0054</name>
</gene>
<dbReference type="PANTHER" id="PTHR23264:SF19">
    <property type="entry name" value="CYTOSOLIC FE-S CLUSTER ASSEMBLY FACTOR NUBP2"/>
    <property type="match status" value="1"/>
</dbReference>
<keyword evidence="4 6" id="KW-0408">Iron</keyword>
<accession>A0A4R1KC75</accession>
<dbReference type="GO" id="GO:0051536">
    <property type="term" value="F:iron-sulfur cluster binding"/>
    <property type="evidence" value="ECO:0007669"/>
    <property type="project" value="UniProtKB-UniRule"/>
</dbReference>
<evidence type="ECO:0000256" key="1">
    <source>
        <dbReference type="ARBA" id="ARBA00022723"/>
    </source>
</evidence>
<organism evidence="7 8">
    <name type="scientific">Seleniivibrio woodruffii</name>
    <dbReference type="NCBI Taxonomy" id="1078050"/>
    <lineage>
        <taxon>Bacteria</taxon>
        <taxon>Pseudomonadati</taxon>
        <taxon>Deferribacterota</taxon>
        <taxon>Deferribacteres</taxon>
        <taxon>Deferribacterales</taxon>
        <taxon>Geovibrionaceae</taxon>
        <taxon>Seleniivibrio</taxon>
    </lineage>
</organism>
<sequence length="291" mass="30854">MSDCNSNSSCSSCSSAAGCNTDEKKQHARKRLDDRLSKIKYKIMVMSGKGGVGKSTVSVSLASALHSLGYSVGILDADIHGPNIPKMFGLAQKGVQSGENGLVPFEAVDGLKVMSVGFLLENDSDAIIWRAPVKHGMIEQFISDVDWGDLDFIIIDLPPGTGDEPLSVAHTIGAVDGAVIVTTPQEVALLDSRKSVTFAHKLKIPVLGIVENMSGLVCPHCSGTVDLFKTGGGERMATEMEVNFLGRVPIDPMVVIQGDTGKPYVLEVKDTPTANAFKEIALNVAKQTIAK</sequence>
<dbReference type="CDD" id="cd02037">
    <property type="entry name" value="Mrp_NBP35"/>
    <property type="match status" value="1"/>
</dbReference>
<reference evidence="7 8" key="1">
    <citation type="submission" date="2019-03" db="EMBL/GenBank/DDBJ databases">
        <title>Genomic Encyclopedia of Type Strains, Phase IV (KMG-IV): sequencing the most valuable type-strain genomes for metagenomic binning, comparative biology and taxonomic classification.</title>
        <authorList>
            <person name="Goeker M."/>
        </authorList>
    </citation>
    <scope>NUCLEOTIDE SEQUENCE [LARGE SCALE GENOMIC DNA]</scope>
    <source>
        <strain evidence="7 8">DSM 24984</strain>
    </source>
</reference>
<dbReference type="GO" id="GO:0140663">
    <property type="term" value="F:ATP-dependent FeS chaperone activity"/>
    <property type="evidence" value="ECO:0007669"/>
    <property type="project" value="InterPro"/>
</dbReference>
<keyword evidence="3 6" id="KW-0067">ATP-binding</keyword>
<keyword evidence="2 6" id="KW-0547">Nucleotide-binding</keyword>
<dbReference type="InterPro" id="IPR033756">
    <property type="entry name" value="YlxH/NBP35"/>
</dbReference>
<comment type="similarity">
    <text evidence="6">Belongs to the Mrp/NBP35 ATP-binding proteins family.</text>
</comment>
<dbReference type="Proteomes" id="UP000294614">
    <property type="component" value="Unassembled WGS sequence"/>
</dbReference>
<evidence type="ECO:0000256" key="5">
    <source>
        <dbReference type="ARBA" id="ARBA00023014"/>
    </source>
</evidence>
<protein>
    <recommendedName>
        <fullName evidence="6">Iron-sulfur cluster carrier protein</fullName>
    </recommendedName>
</protein>
<evidence type="ECO:0000256" key="3">
    <source>
        <dbReference type="ARBA" id="ARBA00022840"/>
    </source>
</evidence>
<dbReference type="HAMAP" id="MF_02040">
    <property type="entry name" value="Mrp_NBP35"/>
    <property type="match status" value="1"/>
</dbReference>
<dbReference type="InterPro" id="IPR027417">
    <property type="entry name" value="P-loop_NTPase"/>
</dbReference>
<dbReference type="PROSITE" id="PS01215">
    <property type="entry name" value="MRP"/>
    <property type="match status" value="1"/>
</dbReference>
<keyword evidence="5 6" id="KW-0411">Iron-sulfur</keyword>
<keyword evidence="8" id="KW-1185">Reference proteome</keyword>
<dbReference type="GO" id="GO:0046872">
    <property type="term" value="F:metal ion binding"/>
    <property type="evidence" value="ECO:0007669"/>
    <property type="project" value="UniProtKB-KW"/>
</dbReference>
<dbReference type="FunFam" id="3.40.50.300:FF:001119">
    <property type="entry name" value="Iron-sulfur cluster carrier protein"/>
    <property type="match status" value="1"/>
</dbReference>
<dbReference type="GO" id="GO:0016226">
    <property type="term" value="P:iron-sulfur cluster assembly"/>
    <property type="evidence" value="ECO:0007669"/>
    <property type="project" value="InterPro"/>
</dbReference>
<dbReference type="GO" id="GO:0016887">
    <property type="term" value="F:ATP hydrolysis activity"/>
    <property type="evidence" value="ECO:0007669"/>
    <property type="project" value="UniProtKB-UniRule"/>
</dbReference>
<evidence type="ECO:0000256" key="4">
    <source>
        <dbReference type="ARBA" id="ARBA00023004"/>
    </source>
</evidence>
<evidence type="ECO:0000313" key="7">
    <source>
        <dbReference type="EMBL" id="TCK61553.1"/>
    </source>
</evidence>
<dbReference type="InterPro" id="IPR019591">
    <property type="entry name" value="Mrp/NBP35_ATP-bd"/>
</dbReference>
<dbReference type="GO" id="GO:0005829">
    <property type="term" value="C:cytosol"/>
    <property type="evidence" value="ECO:0007669"/>
    <property type="project" value="TreeGrafter"/>
</dbReference>
<dbReference type="SUPFAM" id="SSF52540">
    <property type="entry name" value="P-loop containing nucleoside triphosphate hydrolases"/>
    <property type="match status" value="1"/>
</dbReference>
<feature type="binding site" evidence="6">
    <location>
        <begin position="48"/>
        <end position="55"/>
    </location>
    <ligand>
        <name>ATP</name>
        <dbReference type="ChEBI" id="CHEBI:30616"/>
    </ligand>
</feature>
<name>A0A4R1KC75_9BACT</name>
<evidence type="ECO:0000256" key="6">
    <source>
        <dbReference type="HAMAP-Rule" id="MF_02040"/>
    </source>
</evidence>
<keyword evidence="1 6" id="KW-0479">Metal-binding</keyword>
<dbReference type="Pfam" id="PF10609">
    <property type="entry name" value="ParA"/>
    <property type="match status" value="1"/>
</dbReference>
<dbReference type="AlphaFoldDB" id="A0A4R1KC75"/>
<dbReference type="RefSeq" id="WP_132870941.1">
    <property type="nucleotide sequence ID" value="NZ_JAJUHT010000003.1"/>
</dbReference>
<comment type="subunit">
    <text evidence="6">Homodimer.</text>
</comment>
<dbReference type="OrthoDB" id="9809679at2"/>
<comment type="function">
    <text evidence="6">Binds and transfers iron-sulfur (Fe-S) clusters to target apoproteins. Can hydrolyze ATP.</text>
</comment>